<keyword evidence="1" id="KW-0472">Membrane</keyword>
<organism evidence="2 3">
    <name type="scientific">Clostridium moniliforme</name>
    <dbReference type="NCBI Taxonomy" id="39489"/>
    <lineage>
        <taxon>Bacteria</taxon>
        <taxon>Bacillati</taxon>
        <taxon>Bacillota</taxon>
        <taxon>Clostridia</taxon>
        <taxon>Eubacteriales</taxon>
        <taxon>Clostridiaceae</taxon>
        <taxon>Clostridium</taxon>
    </lineage>
</organism>
<accession>A0ABS4EY01</accession>
<feature type="transmembrane region" description="Helical" evidence="1">
    <location>
        <begin position="50"/>
        <end position="77"/>
    </location>
</feature>
<dbReference type="Pfam" id="PF06161">
    <property type="entry name" value="DUF975"/>
    <property type="match status" value="1"/>
</dbReference>
<sequence length="207" mass="23622">MSSISELKNRARMQLRGKWGIAIVTFLIYSLIISTNIPKDVGDNFGIYKLSFFINAVAFLLGGLITVGISKFSLNLVRGKELSIKDLFSNFDIYLKTLGLYILLGICISLATIFFIIPGIIVAIMFSQAYYILSDDKEKSIIQCLSESRELMKGYKWDYFMLQLSFIGWWILSILTLGIGALWVVPYQGITETNFYLELKENNNRIY</sequence>
<reference evidence="2 3" key="1">
    <citation type="submission" date="2021-03" db="EMBL/GenBank/DDBJ databases">
        <title>Genomic Encyclopedia of Type Strains, Phase IV (KMG-IV): sequencing the most valuable type-strain genomes for metagenomic binning, comparative biology and taxonomic classification.</title>
        <authorList>
            <person name="Goeker M."/>
        </authorList>
    </citation>
    <scope>NUCLEOTIDE SEQUENCE [LARGE SCALE GENOMIC DNA]</scope>
    <source>
        <strain evidence="2 3">DSM 3984</strain>
    </source>
</reference>
<gene>
    <name evidence="2" type="ORF">J2Z53_000301</name>
</gene>
<keyword evidence="3" id="KW-1185">Reference proteome</keyword>
<proteinExistence type="predicted"/>
<dbReference type="RefSeq" id="WP_209795455.1">
    <property type="nucleotide sequence ID" value="NZ_JAGGJZ010000001.1"/>
</dbReference>
<dbReference type="Proteomes" id="UP000783390">
    <property type="component" value="Unassembled WGS sequence"/>
</dbReference>
<dbReference type="InterPro" id="IPR010380">
    <property type="entry name" value="DUF975"/>
</dbReference>
<protein>
    <submittedName>
        <fullName evidence="2">Membrane protein</fullName>
    </submittedName>
</protein>
<evidence type="ECO:0000313" key="3">
    <source>
        <dbReference type="Proteomes" id="UP000783390"/>
    </source>
</evidence>
<feature type="transmembrane region" description="Helical" evidence="1">
    <location>
        <begin position="160"/>
        <end position="185"/>
    </location>
</feature>
<dbReference type="EMBL" id="JAGGJZ010000001">
    <property type="protein sequence ID" value="MBP1888722.1"/>
    <property type="molecule type" value="Genomic_DNA"/>
</dbReference>
<evidence type="ECO:0000313" key="2">
    <source>
        <dbReference type="EMBL" id="MBP1888722.1"/>
    </source>
</evidence>
<name>A0ABS4EY01_9CLOT</name>
<feature type="transmembrane region" description="Helical" evidence="1">
    <location>
        <begin position="20"/>
        <end position="38"/>
    </location>
</feature>
<evidence type="ECO:0000256" key="1">
    <source>
        <dbReference type="SAM" id="Phobius"/>
    </source>
</evidence>
<dbReference type="PANTHER" id="PTHR40076">
    <property type="entry name" value="MEMBRANE PROTEIN-RELATED"/>
    <property type="match status" value="1"/>
</dbReference>
<keyword evidence="1" id="KW-0812">Transmembrane</keyword>
<comment type="caution">
    <text evidence="2">The sequence shown here is derived from an EMBL/GenBank/DDBJ whole genome shotgun (WGS) entry which is preliminary data.</text>
</comment>
<feature type="transmembrane region" description="Helical" evidence="1">
    <location>
        <begin position="98"/>
        <end position="126"/>
    </location>
</feature>
<dbReference type="PANTHER" id="PTHR40076:SF1">
    <property type="entry name" value="MEMBRANE PROTEIN"/>
    <property type="match status" value="1"/>
</dbReference>
<keyword evidence="1" id="KW-1133">Transmembrane helix</keyword>